<dbReference type="InterPro" id="IPR015443">
    <property type="entry name" value="Aldose_1-epimerase"/>
</dbReference>
<dbReference type="NCBIfam" id="NF008277">
    <property type="entry name" value="PRK11055.1"/>
    <property type="match status" value="1"/>
</dbReference>
<organism evidence="12 13">
    <name type="scientific">Leeuwenhoekiella aestuarii</name>
    <dbReference type="NCBI Taxonomy" id="2249426"/>
    <lineage>
        <taxon>Bacteria</taxon>
        <taxon>Pseudomonadati</taxon>
        <taxon>Bacteroidota</taxon>
        <taxon>Flavobacteriia</taxon>
        <taxon>Flavobacteriales</taxon>
        <taxon>Flavobacteriaceae</taxon>
        <taxon>Leeuwenhoekiella</taxon>
    </lineage>
</organism>
<proteinExistence type="inferred from homology"/>
<keyword evidence="5" id="KW-0106">Calcium</keyword>
<comment type="cofactor">
    <cofactor evidence="1">
        <name>Ca(2+)</name>
        <dbReference type="ChEBI" id="CHEBI:29108"/>
    </cofactor>
</comment>
<evidence type="ECO:0000313" key="12">
    <source>
        <dbReference type="EMBL" id="RXG14052.1"/>
    </source>
</evidence>
<dbReference type="InterPro" id="IPR047215">
    <property type="entry name" value="Galactose_mutarotase-like"/>
</dbReference>
<evidence type="ECO:0000313" key="13">
    <source>
        <dbReference type="Proteomes" id="UP000289821"/>
    </source>
</evidence>
<dbReference type="InterPro" id="IPR014718">
    <property type="entry name" value="GH-type_carb-bd"/>
</dbReference>
<evidence type="ECO:0000256" key="8">
    <source>
        <dbReference type="PIRNR" id="PIRNR005096"/>
    </source>
</evidence>
<dbReference type="InterPro" id="IPR011013">
    <property type="entry name" value="Gal_mutarotase_sf_dom"/>
</dbReference>
<dbReference type="InterPro" id="IPR008183">
    <property type="entry name" value="Aldose_1/G6P_1-epimerase"/>
</dbReference>
<dbReference type="Proteomes" id="UP000289821">
    <property type="component" value="Unassembled WGS sequence"/>
</dbReference>
<evidence type="ECO:0000256" key="3">
    <source>
        <dbReference type="ARBA" id="ARBA00006206"/>
    </source>
</evidence>
<comment type="similarity">
    <text evidence="3 8">Belongs to the aldose epimerase family.</text>
</comment>
<evidence type="ECO:0000256" key="4">
    <source>
        <dbReference type="ARBA" id="ARBA00011245"/>
    </source>
</evidence>
<dbReference type="Gene3D" id="2.70.98.10">
    <property type="match status" value="1"/>
</dbReference>
<dbReference type="RefSeq" id="WP_161567082.1">
    <property type="nucleotide sequence ID" value="NZ_QOVI01000004.1"/>
</dbReference>
<keyword evidence="7 8" id="KW-0119">Carbohydrate metabolism</keyword>
<keyword evidence="13" id="KW-1185">Reference proteome</keyword>
<evidence type="ECO:0000256" key="6">
    <source>
        <dbReference type="ARBA" id="ARBA00023235"/>
    </source>
</evidence>
<feature type="active site" description="Proton donor" evidence="9">
    <location>
        <position position="174"/>
    </location>
</feature>
<dbReference type="GO" id="GO:0006006">
    <property type="term" value="P:glucose metabolic process"/>
    <property type="evidence" value="ECO:0007669"/>
    <property type="project" value="TreeGrafter"/>
</dbReference>
<dbReference type="PANTHER" id="PTHR10091">
    <property type="entry name" value="ALDOSE-1-EPIMERASE"/>
    <property type="match status" value="1"/>
</dbReference>
<dbReference type="EC" id="5.1.3.3" evidence="8"/>
<dbReference type="GO" id="GO:0030246">
    <property type="term" value="F:carbohydrate binding"/>
    <property type="evidence" value="ECO:0007669"/>
    <property type="project" value="InterPro"/>
</dbReference>
<dbReference type="PIRSF" id="PIRSF005096">
    <property type="entry name" value="GALM"/>
    <property type="match status" value="1"/>
</dbReference>
<feature type="binding site" evidence="11">
    <location>
        <begin position="174"/>
        <end position="176"/>
    </location>
    <ligand>
        <name>beta-D-galactose</name>
        <dbReference type="ChEBI" id="CHEBI:27667"/>
    </ligand>
</feature>
<gene>
    <name evidence="12" type="ORF">DSM04_104158</name>
</gene>
<comment type="subunit">
    <text evidence="4">Monomer.</text>
</comment>
<keyword evidence="6 8" id="KW-0413">Isomerase</keyword>
<dbReference type="Pfam" id="PF01263">
    <property type="entry name" value="Aldose_epim"/>
    <property type="match status" value="1"/>
</dbReference>
<evidence type="ECO:0000256" key="5">
    <source>
        <dbReference type="ARBA" id="ARBA00022837"/>
    </source>
</evidence>
<dbReference type="CDD" id="cd09019">
    <property type="entry name" value="galactose_mutarotase_like"/>
    <property type="match status" value="1"/>
</dbReference>
<dbReference type="UniPathway" id="UPA00242"/>
<dbReference type="GO" id="GO:0033499">
    <property type="term" value="P:galactose catabolic process via UDP-galactose, Leloir pathway"/>
    <property type="evidence" value="ECO:0007669"/>
    <property type="project" value="TreeGrafter"/>
</dbReference>
<evidence type="ECO:0000256" key="7">
    <source>
        <dbReference type="ARBA" id="ARBA00023277"/>
    </source>
</evidence>
<dbReference type="PANTHER" id="PTHR10091:SF0">
    <property type="entry name" value="GALACTOSE MUTAROTASE"/>
    <property type="match status" value="1"/>
</dbReference>
<evidence type="ECO:0000256" key="2">
    <source>
        <dbReference type="ARBA" id="ARBA00005028"/>
    </source>
</evidence>
<comment type="catalytic activity">
    <reaction evidence="8">
        <text>alpha-D-glucose = beta-D-glucose</text>
        <dbReference type="Rhea" id="RHEA:10264"/>
        <dbReference type="ChEBI" id="CHEBI:15903"/>
        <dbReference type="ChEBI" id="CHEBI:17925"/>
        <dbReference type="EC" id="5.1.3.3"/>
    </reaction>
</comment>
<feature type="binding site" evidence="10">
    <location>
        <position position="240"/>
    </location>
    <ligand>
        <name>beta-D-galactose</name>
        <dbReference type="ChEBI" id="CHEBI:27667"/>
    </ligand>
</feature>
<feature type="active site" description="Proton acceptor" evidence="9">
    <location>
        <position position="303"/>
    </location>
</feature>
<accession>A0A4Q0NSS6</accession>
<feature type="binding site" evidence="11">
    <location>
        <begin position="78"/>
        <end position="79"/>
    </location>
    <ligand>
        <name>beta-D-galactose</name>
        <dbReference type="ChEBI" id="CHEBI:27667"/>
    </ligand>
</feature>
<dbReference type="AlphaFoldDB" id="A0A4Q0NSS6"/>
<protein>
    <recommendedName>
        <fullName evidence="8">Aldose 1-epimerase</fullName>
        <ecNumber evidence="8">5.1.3.3</ecNumber>
    </recommendedName>
</protein>
<comment type="caution">
    <text evidence="12">The sequence shown here is derived from an EMBL/GenBank/DDBJ whole genome shotgun (WGS) entry which is preliminary data.</text>
</comment>
<evidence type="ECO:0000256" key="11">
    <source>
        <dbReference type="PIRSR" id="PIRSR005096-3"/>
    </source>
</evidence>
<dbReference type="GO" id="GO:0005737">
    <property type="term" value="C:cytoplasm"/>
    <property type="evidence" value="ECO:0007669"/>
    <property type="project" value="TreeGrafter"/>
</dbReference>
<dbReference type="EMBL" id="QOVI01000004">
    <property type="protein sequence ID" value="RXG14052.1"/>
    <property type="molecule type" value="Genomic_DNA"/>
</dbReference>
<sequence length="336" mass="36729">MITIQPFDTTQDGRSVSLVILKNPSGMEAHFITYGAILQRLIVPDAGDYTDVVLGYNDLITYENDTYFLGQLIGRNANRIAHAEVVLDGKKVALSANEGTNQLHGGFEGFGKKIWNVAELDDEVVFSYMSKDGEEGFPGNLLTKMFVKLTDANELVMRLEATTDQETIVNLTRHEYFNLNPNSGKGIAEHTLQINGGGILPKNENNVPTGEVLQIEGTPFDLQKSKALAGSLSKLDGGFDHNYVLEKYSDEVPAAILVAPGGSPKLEVHCTQPGLQFYSAAGIGAVPNKYGAIQGPSPALCLEPQYFPDSPNHPNFPSTVLRPDAVYRHEIRYKFL</sequence>
<dbReference type="GO" id="GO:0004034">
    <property type="term" value="F:aldose 1-epimerase activity"/>
    <property type="evidence" value="ECO:0007669"/>
    <property type="project" value="UniProtKB-EC"/>
</dbReference>
<evidence type="ECO:0000256" key="9">
    <source>
        <dbReference type="PIRSR" id="PIRSR005096-1"/>
    </source>
</evidence>
<dbReference type="SUPFAM" id="SSF74650">
    <property type="entry name" value="Galactose mutarotase-like"/>
    <property type="match status" value="1"/>
</dbReference>
<evidence type="ECO:0000256" key="10">
    <source>
        <dbReference type="PIRSR" id="PIRSR005096-2"/>
    </source>
</evidence>
<evidence type="ECO:0000256" key="1">
    <source>
        <dbReference type="ARBA" id="ARBA00001913"/>
    </source>
</evidence>
<reference evidence="12 13" key="1">
    <citation type="submission" date="2018-07" db="EMBL/GenBank/DDBJ databases">
        <title>Leeuwenhoekiella genomics.</title>
        <authorList>
            <person name="Tahon G."/>
            <person name="Willems A."/>
        </authorList>
    </citation>
    <scope>NUCLEOTIDE SEQUENCE [LARGE SCALE GENOMIC DNA]</scope>
    <source>
        <strain evidence="12 13">R-50232</strain>
    </source>
</reference>
<comment type="pathway">
    <text evidence="2 8">Carbohydrate metabolism; hexose metabolism.</text>
</comment>
<name>A0A4Q0NSS6_9FLAO</name>